<proteinExistence type="predicted"/>
<keyword evidence="1" id="KW-1133">Transmembrane helix</keyword>
<dbReference type="EMBL" id="CP059066">
    <property type="protein sequence ID" value="QSQ07859.1"/>
    <property type="molecule type" value="Genomic_DNA"/>
</dbReference>
<dbReference type="Proteomes" id="UP000662904">
    <property type="component" value="Chromosome"/>
</dbReference>
<organism evidence="3 4">
    <name type="scientific">Koleobacter methoxysyntrophicus</name>
    <dbReference type="NCBI Taxonomy" id="2751313"/>
    <lineage>
        <taxon>Bacteria</taxon>
        <taxon>Bacillati</taxon>
        <taxon>Bacillota</taxon>
        <taxon>Clostridia</taxon>
        <taxon>Koleobacterales</taxon>
        <taxon>Koleobacteraceae</taxon>
        <taxon>Koleobacter</taxon>
    </lineage>
</organism>
<evidence type="ECO:0000256" key="1">
    <source>
        <dbReference type="SAM" id="Phobius"/>
    </source>
</evidence>
<dbReference type="InterPro" id="IPR006976">
    <property type="entry name" value="VanZ-like"/>
</dbReference>
<evidence type="ECO:0000313" key="4">
    <source>
        <dbReference type="Proteomes" id="UP000662904"/>
    </source>
</evidence>
<dbReference type="NCBIfam" id="NF037970">
    <property type="entry name" value="vanZ_1"/>
    <property type="match status" value="1"/>
</dbReference>
<protein>
    <recommendedName>
        <fullName evidence="2">VanZ-like domain-containing protein</fullName>
    </recommendedName>
</protein>
<evidence type="ECO:0000313" key="3">
    <source>
        <dbReference type="EMBL" id="QSQ07859.1"/>
    </source>
</evidence>
<accession>A0A8A0RJZ2</accession>
<dbReference type="Pfam" id="PF04892">
    <property type="entry name" value="VanZ"/>
    <property type="match status" value="1"/>
</dbReference>
<evidence type="ECO:0000259" key="2">
    <source>
        <dbReference type="Pfam" id="PF04892"/>
    </source>
</evidence>
<feature type="domain" description="VanZ-like" evidence="2">
    <location>
        <begin position="10"/>
        <end position="137"/>
    </location>
</feature>
<dbReference type="InterPro" id="IPR016747">
    <property type="entry name" value="Phosphotransbutyrylase"/>
</dbReference>
<keyword evidence="4" id="KW-1185">Reference proteome</keyword>
<keyword evidence="1" id="KW-0472">Membrane</keyword>
<keyword evidence="1" id="KW-0812">Transmembrane</keyword>
<dbReference type="RefSeq" id="WP_206708108.1">
    <property type="nucleotide sequence ID" value="NZ_CP059066.1"/>
</dbReference>
<reference evidence="3" key="1">
    <citation type="submission" date="2020-07" db="EMBL/GenBank/DDBJ databases">
        <title>Koleobacter methoxysyntrophicus gen. nov., sp. nov., a novel anaerobic bacterium isolated from deep subsurface oil field and proposal of Koleobacterales ord. nov. in the phylum Firmicutes.</title>
        <authorList>
            <person name="Sakamoto S."/>
            <person name="Tamaki H."/>
        </authorList>
    </citation>
    <scope>NUCLEOTIDE SEQUENCE</scope>
    <source>
        <strain evidence="3">NRmbB1</strain>
    </source>
</reference>
<feature type="transmembrane region" description="Helical" evidence="1">
    <location>
        <begin position="7"/>
        <end position="25"/>
    </location>
</feature>
<dbReference type="KEGG" id="kme:H0A61_00176"/>
<dbReference type="AlphaFoldDB" id="A0A8A0RJZ2"/>
<sequence>MKDKEKVFAWVLVIVWMVVIFYFSHQPARVSAVLSYSICNFFKESFNVDDSLTASLHYLVRKGAHVAEYFVLAFLLANAFEKYPLRDKKVILYSFSASFLFAISDEIHQLYVPGREGRATDVIIDTIGIIAACVTWKMRLAARRAG</sequence>
<feature type="transmembrane region" description="Helical" evidence="1">
    <location>
        <begin position="63"/>
        <end position="80"/>
    </location>
</feature>
<gene>
    <name evidence="3" type="ORF">H0A61_00176</name>
</gene>
<name>A0A8A0RJZ2_9FIRM</name>
<dbReference type="PIRSF" id="PIRSF019083">
    <property type="entry name" value="UCP019083_VanZ"/>
    <property type="match status" value="1"/>
</dbReference>